<keyword evidence="1" id="KW-1133">Transmembrane helix</keyword>
<dbReference type="Proteomes" id="UP001208364">
    <property type="component" value="Unassembled WGS sequence"/>
</dbReference>
<gene>
    <name evidence="3" type="ORF">OCV55_10110</name>
</gene>
<keyword evidence="2" id="KW-0732">Signal</keyword>
<evidence type="ECO:0000313" key="4">
    <source>
        <dbReference type="Proteomes" id="UP001208364"/>
    </source>
</evidence>
<reference evidence="3 4" key="1">
    <citation type="journal article" date="2021" name="ISME Commun">
        <title>Automated analysis of genomic sequences facilitates high-throughput and comprehensive description of bacteria.</title>
        <authorList>
            <person name="Hitch T.C.A."/>
        </authorList>
    </citation>
    <scope>NUCLEOTIDE SEQUENCE [LARGE SCALE GENOMIC DNA]</scope>
    <source>
        <strain evidence="3 4">H4_15</strain>
    </source>
</reference>
<keyword evidence="1" id="KW-0812">Transmembrane</keyword>
<organism evidence="3 4">
    <name type="scientific">[Clostridium] ammoniilyticum</name>
    <dbReference type="NCBI Taxonomy" id="2981784"/>
    <lineage>
        <taxon>Bacteria</taxon>
        <taxon>Bacillati</taxon>
        <taxon>Bacillota</taxon>
        <taxon>Erysipelotrichia</taxon>
        <taxon>Erysipelotrichales</taxon>
        <taxon>Coprobacillaceae</taxon>
        <taxon>Faecalibacillus</taxon>
    </lineage>
</organism>
<evidence type="ECO:0000256" key="2">
    <source>
        <dbReference type="SAM" id="SignalP"/>
    </source>
</evidence>
<accession>A0ABT2SW08</accession>
<protein>
    <recommendedName>
        <fullName evidence="5">Sortase B protein-sorting domain-containing protein</fullName>
    </recommendedName>
</protein>
<name>A0ABT2SW08_9FIRM</name>
<dbReference type="EMBL" id="JAOQJR010000010">
    <property type="protein sequence ID" value="MCU6739015.1"/>
    <property type="molecule type" value="Genomic_DNA"/>
</dbReference>
<comment type="caution">
    <text evidence="3">The sequence shown here is derived from an EMBL/GenBank/DDBJ whole genome shotgun (WGS) entry which is preliminary data.</text>
</comment>
<keyword evidence="1" id="KW-0472">Membrane</keyword>
<evidence type="ECO:0008006" key="5">
    <source>
        <dbReference type="Google" id="ProtNLM"/>
    </source>
</evidence>
<dbReference type="RefSeq" id="WP_267309903.1">
    <property type="nucleotide sequence ID" value="NZ_JAOQJR010000010.1"/>
</dbReference>
<feature type="chain" id="PRO_5046703383" description="Sortase B protein-sorting domain-containing protein" evidence="2">
    <location>
        <begin position="26"/>
        <end position="245"/>
    </location>
</feature>
<sequence>MMKKRILCLAMALMMMVGTFSTVQAKELVGKDHWKVSFDGSQMTTNFGKDQMNDELSNIQPGDSMTLKVKIENKNSQYTDWYMTNEIIKTLEDGSKATNGAYEYRLAYVDSQNNENLIYDSSTVGGDSSQGLKEIKGLDDYFYLGRLAKNDVGYVTLTLSVDGETQGNSYQATMAQLEMNFAVENVSNPAVTVNKIEHKNVYSTVKTGDSTNILWYCALGLVSGLLLIILAIFFKKKSKDEKKGE</sequence>
<feature type="signal peptide" evidence="2">
    <location>
        <begin position="1"/>
        <end position="25"/>
    </location>
</feature>
<evidence type="ECO:0000313" key="3">
    <source>
        <dbReference type="EMBL" id="MCU6739015.1"/>
    </source>
</evidence>
<proteinExistence type="predicted"/>
<evidence type="ECO:0000256" key="1">
    <source>
        <dbReference type="SAM" id="Phobius"/>
    </source>
</evidence>
<feature type="transmembrane region" description="Helical" evidence="1">
    <location>
        <begin position="213"/>
        <end position="234"/>
    </location>
</feature>
<keyword evidence="4" id="KW-1185">Reference proteome</keyword>